<dbReference type="GO" id="GO:0006813">
    <property type="term" value="P:potassium ion transport"/>
    <property type="evidence" value="ECO:0007669"/>
    <property type="project" value="InterPro"/>
</dbReference>
<feature type="domain" description="RCK N-terminal" evidence="1">
    <location>
        <begin position="2"/>
        <end position="118"/>
    </location>
</feature>
<dbReference type="InterPro" id="IPR050721">
    <property type="entry name" value="Trk_Ktr_HKT_K-transport"/>
</dbReference>
<dbReference type="Pfam" id="PF02254">
    <property type="entry name" value="TrkA_N"/>
    <property type="match status" value="1"/>
</dbReference>
<dbReference type="SUPFAM" id="SSF51735">
    <property type="entry name" value="NAD(P)-binding Rossmann-fold domains"/>
    <property type="match status" value="1"/>
</dbReference>
<dbReference type="PROSITE" id="PS51201">
    <property type="entry name" value="RCK_N"/>
    <property type="match status" value="1"/>
</dbReference>
<dbReference type="PANTHER" id="PTHR43833:SF7">
    <property type="entry name" value="KTR SYSTEM POTASSIUM UPTAKE PROTEIN C"/>
    <property type="match status" value="1"/>
</dbReference>
<dbReference type="PANTHER" id="PTHR43833">
    <property type="entry name" value="POTASSIUM CHANNEL PROTEIN 2-RELATED-RELATED"/>
    <property type="match status" value="1"/>
</dbReference>
<dbReference type="SUPFAM" id="SSF116726">
    <property type="entry name" value="TrkA C-terminal domain-like"/>
    <property type="match status" value="1"/>
</dbReference>
<dbReference type="Gene3D" id="3.40.50.720">
    <property type="entry name" value="NAD(P)-binding Rossmann-like Domain"/>
    <property type="match status" value="1"/>
</dbReference>
<feature type="domain" description="RCK C-terminal" evidence="2">
    <location>
        <begin position="136"/>
        <end position="217"/>
    </location>
</feature>
<dbReference type="AlphaFoldDB" id="A0A921B5A7"/>
<dbReference type="InterPro" id="IPR006037">
    <property type="entry name" value="RCK_C"/>
</dbReference>
<dbReference type="InterPro" id="IPR003148">
    <property type="entry name" value="RCK_N"/>
</dbReference>
<protein>
    <submittedName>
        <fullName evidence="3">TrkA family potassium uptake protein</fullName>
    </submittedName>
</protein>
<dbReference type="PROSITE" id="PS51202">
    <property type="entry name" value="RCK_C"/>
    <property type="match status" value="1"/>
</dbReference>
<evidence type="ECO:0000259" key="1">
    <source>
        <dbReference type="PROSITE" id="PS51201"/>
    </source>
</evidence>
<sequence>MKKQFVVIGLGRFGSSVASTLLSQGHEVLVIDRDMSKVDPFMSTATLAVQADATDESVLKELGIRNYEHAIVAIGEDIHSSLLVTLLLKEIKVNTVITKAKDDRHGKMLSKIGADRVVYPERDMGERLAHHLGSNNLIEHIRLSREYDIIEITAPKTFVNKSVDALSKMTKKKMTVIAIKKGDGVDISPHPDSKIEQHDILLIVGEKSLLSKLEQET</sequence>
<reference evidence="3" key="2">
    <citation type="submission" date="2021-09" db="EMBL/GenBank/DDBJ databases">
        <authorList>
            <person name="Gilroy R."/>
        </authorList>
    </citation>
    <scope>NUCLEOTIDE SEQUENCE</scope>
    <source>
        <strain evidence="3">6019</strain>
    </source>
</reference>
<evidence type="ECO:0000259" key="2">
    <source>
        <dbReference type="PROSITE" id="PS51202"/>
    </source>
</evidence>
<evidence type="ECO:0000313" key="4">
    <source>
        <dbReference type="Proteomes" id="UP000763505"/>
    </source>
</evidence>
<accession>A0A921B5A7</accession>
<organism evidence="3 4">
    <name type="scientific">Aliicoccus persicus</name>
    <dbReference type="NCBI Taxonomy" id="930138"/>
    <lineage>
        <taxon>Bacteria</taxon>
        <taxon>Bacillati</taxon>
        <taxon>Bacillota</taxon>
        <taxon>Bacilli</taxon>
        <taxon>Bacillales</taxon>
        <taxon>Staphylococcaceae</taxon>
        <taxon>Aliicoccus</taxon>
    </lineage>
</organism>
<dbReference type="Proteomes" id="UP000763505">
    <property type="component" value="Unassembled WGS sequence"/>
</dbReference>
<evidence type="ECO:0000313" key="3">
    <source>
        <dbReference type="EMBL" id="HJE18762.1"/>
    </source>
</evidence>
<reference evidence="3" key="1">
    <citation type="journal article" date="2021" name="PeerJ">
        <title>Extensive microbial diversity within the chicken gut microbiome revealed by metagenomics and culture.</title>
        <authorList>
            <person name="Gilroy R."/>
            <person name="Ravi A."/>
            <person name="Getino M."/>
            <person name="Pursley I."/>
            <person name="Horton D.L."/>
            <person name="Alikhan N.F."/>
            <person name="Baker D."/>
            <person name="Gharbi K."/>
            <person name="Hall N."/>
            <person name="Watson M."/>
            <person name="Adriaenssens E.M."/>
            <person name="Foster-Nyarko E."/>
            <person name="Jarju S."/>
            <person name="Secka A."/>
            <person name="Antonio M."/>
            <person name="Oren A."/>
            <person name="Chaudhuri R.R."/>
            <person name="La Ragione R."/>
            <person name="Hildebrand F."/>
            <person name="Pallen M.J."/>
        </authorList>
    </citation>
    <scope>NUCLEOTIDE SEQUENCE</scope>
    <source>
        <strain evidence="3">6019</strain>
    </source>
</reference>
<dbReference type="InterPro" id="IPR036721">
    <property type="entry name" value="RCK_C_sf"/>
</dbReference>
<dbReference type="Gene3D" id="3.30.70.1450">
    <property type="entry name" value="Regulator of K+ conductance, C-terminal domain"/>
    <property type="match status" value="1"/>
</dbReference>
<dbReference type="Pfam" id="PF02080">
    <property type="entry name" value="TrkA_C"/>
    <property type="match status" value="1"/>
</dbReference>
<comment type="caution">
    <text evidence="3">The sequence shown here is derived from an EMBL/GenBank/DDBJ whole genome shotgun (WGS) entry which is preliminary data.</text>
</comment>
<gene>
    <name evidence="3" type="ORF">K8V35_00220</name>
</gene>
<dbReference type="InterPro" id="IPR036291">
    <property type="entry name" value="NAD(P)-bd_dom_sf"/>
</dbReference>
<dbReference type="GO" id="GO:0008324">
    <property type="term" value="F:monoatomic cation transmembrane transporter activity"/>
    <property type="evidence" value="ECO:0007669"/>
    <property type="project" value="InterPro"/>
</dbReference>
<proteinExistence type="predicted"/>
<dbReference type="EMBL" id="DYYI01000003">
    <property type="protein sequence ID" value="HJE18762.1"/>
    <property type="molecule type" value="Genomic_DNA"/>
</dbReference>
<name>A0A921B5A7_9STAP</name>